<dbReference type="PANTHER" id="PTHR37326:SF1">
    <property type="entry name" value="BLL3975 PROTEIN"/>
    <property type="match status" value="1"/>
</dbReference>
<feature type="domain" description="Succinylglutamate desuccinylase/Aspartoacylase catalytic" evidence="5">
    <location>
        <begin position="47"/>
        <end position="232"/>
    </location>
</feature>
<protein>
    <submittedName>
        <fullName evidence="6">Succinylglutamate desuccinylase / Aspartoacylase family protein</fullName>
    </submittedName>
</protein>
<dbReference type="RefSeq" id="WP_145237608.1">
    <property type="nucleotide sequence ID" value="NZ_CP036273.1"/>
</dbReference>
<dbReference type="KEGG" id="uli:ETAA1_22410"/>
<dbReference type="Pfam" id="PF24827">
    <property type="entry name" value="AstE_AspA_cat"/>
    <property type="match status" value="1"/>
</dbReference>
<dbReference type="GO" id="GO:0016811">
    <property type="term" value="F:hydrolase activity, acting on carbon-nitrogen (but not peptide) bonds, in linear amides"/>
    <property type="evidence" value="ECO:0007669"/>
    <property type="project" value="InterPro"/>
</dbReference>
<keyword evidence="4" id="KW-0862">Zinc</keyword>
<keyword evidence="7" id="KW-1185">Reference proteome</keyword>
<dbReference type="AlphaFoldDB" id="A0A517XS09"/>
<dbReference type="GO" id="GO:0046872">
    <property type="term" value="F:metal ion binding"/>
    <property type="evidence" value="ECO:0007669"/>
    <property type="project" value="UniProtKB-KW"/>
</dbReference>
<dbReference type="OrthoDB" id="9782876at2"/>
<dbReference type="Gene3D" id="3.40.630.10">
    <property type="entry name" value="Zn peptidases"/>
    <property type="match status" value="1"/>
</dbReference>
<accession>A0A517XS09</accession>
<name>A0A517XS09_9BACT</name>
<dbReference type="EMBL" id="CP036273">
    <property type="protein sequence ID" value="QDU20294.1"/>
    <property type="molecule type" value="Genomic_DNA"/>
</dbReference>
<evidence type="ECO:0000256" key="1">
    <source>
        <dbReference type="ARBA" id="ARBA00001947"/>
    </source>
</evidence>
<sequence>MSDSPVRSSVDFEKPGKQVGNLFVPYSYNLGGWANLLLPVTVVKNGAGPTVLVLAGNHGDEYPGQVAVMRLLRELVPEQISGRVILVPTLTMPAAKAATRLSPLDGKNFNRCFPGSPTGTPSEVVAHYLTTVLFPLADVVIDMHTGGRSMDFVPCAHMHLVPAGQQRAAMLAGTEAWNTDVCFLYADVAGTGLLPVEAERQGKTVITTEMGGSENVTVAVHRATQAGLRNVLVQQGVLRGEVVPRTKPARWVQALAWEDYRFAPESGVYENLVPLGEDVAAGQPVGAIHFLERPDREPVEVTAHAAGVLVACRAPSVVAQGDCVACVAHDVDPRQLP</sequence>
<dbReference type="CDD" id="cd06252">
    <property type="entry name" value="M14_ASTE_ASPA-like"/>
    <property type="match status" value="1"/>
</dbReference>
<dbReference type="InterPro" id="IPR055438">
    <property type="entry name" value="AstE_AspA_cat"/>
</dbReference>
<evidence type="ECO:0000256" key="3">
    <source>
        <dbReference type="ARBA" id="ARBA00022801"/>
    </source>
</evidence>
<keyword evidence="3" id="KW-0378">Hydrolase</keyword>
<dbReference type="InterPro" id="IPR053138">
    <property type="entry name" value="N-alpha-Ac-DABA_deacetylase"/>
</dbReference>
<organism evidence="6 7">
    <name type="scientific">Urbifossiella limnaea</name>
    <dbReference type="NCBI Taxonomy" id="2528023"/>
    <lineage>
        <taxon>Bacteria</taxon>
        <taxon>Pseudomonadati</taxon>
        <taxon>Planctomycetota</taxon>
        <taxon>Planctomycetia</taxon>
        <taxon>Gemmatales</taxon>
        <taxon>Gemmataceae</taxon>
        <taxon>Urbifossiella</taxon>
    </lineage>
</organism>
<evidence type="ECO:0000313" key="6">
    <source>
        <dbReference type="EMBL" id="QDU20294.1"/>
    </source>
</evidence>
<keyword evidence="2" id="KW-0479">Metal-binding</keyword>
<evidence type="ECO:0000256" key="2">
    <source>
        <dbReference type="ARBA" id="ARBA00022723"/>
    </source>
</evidence>
<evidence type="ECO:0000259" key="5">
    <source>
        <dbReference type="Pfam" id="PF24827"/>
    </source>
</evidence>
<proteinExistence type="predicted"/>
<reference evidence="6 7" key="1">
    <citation type="submission" date="2019-02" db="EMBL/GenBank/DDBJ databases">
        <title>Deep-cultivation of Planctomycetes and their phenomic and genomic characterization uncovers novel biology.</title>
        <authorList>
            <person name="Wiegand S."/>
            <person name="Jogler M."/>
            <person name="Boedeker C."/>
            <person name="Pinto D."/>
            <person name="Vollmers J."/>
            <person name="Rivas-Marin E."/>
            <person name="Kohn T."/>
            <person name="Peeters S.H."/>
            <person name="Heuer A."/>
            <person name="Rast P."/>
            <person name="Oberbeckmann S."/>
            <person name="Bunk B."/>
            <person name="Jeske O."/>
            <person name="Meyerdierks A."/>
            <person name="Storesund J.E."/>
            <person name="Kallscheuer N."/>
            <person name="Luecker S."/>
            <person name="Lage O.M."/>
            <person name="Pohl T."/>
            <person name="Merkel B.J."/>
            <person name="Hornburger P."/>
            <person name="Mueller R.-W."/>
            <person name="Bruemmer F."/>
            <person name="Labrenz M."/>
            <person name="Spormann A.M."/>
            <person name="Op den Camp H."/>
            <person name="Overmann J."/>
            <person name="Amann R."/>
            <person name="Jetten M.S.M."/>
            <person name="Mascher T."/>
            <person name="Medema M.H."/>
            <person name="Devos D.P."/>
            <person name="Kaster A.-K."/>
            <person name="Ovreas L."/>
            <person name="Rohde M."/>
            <person name="Galperin M.Y."/>
            <person name="Jogler C."/>
        </authorList>
    </citation>
    <scope>NUCLEOTIDE SEQUENCE [LARGE SCALE GENOMIC DNA]</scope>
    <source>
        <strain evidence="6 7">ETA_A1</strain>
    </source>
</reference>
<dbReference type="PIRSF" id="PIRSF039012">
    <property type="entry name" value="ASP"/>
    <property type="match status" value="1"/>
</dbReference>
<dbReference type="PANTHER" id="PTHR37326">
    <property type="entry name" value="BLL3975 PROTEIN"/>
    <property type="match status" value="1"/>
</dbReference>
<gene>
    <name evidence="6" type="ORF">ETAA1_22410</name>
</gene>
<dbReference type="Proteomes" id="UP000319576">
    <property type="component" value="Chromosome"/>
</dbReference>
<dbReference type="SUPFAM" id="SSF53187">
    <property type="entry name" value="Zn-dependent exopeptidases"/>
    <property type="match status" value="1"/>
</dbReference>
<comment type="cofactor">
    <cofactor evidence="1">
        <name>Zn(2+)</name>
        <dbReference type="ChEBI" id="CHEBI:29105"/>
    </cofactor>
</comment>
<dbReference type="GO" id="GO:0016788">
    <property type="term" value="F:hydrolase activity, acting on ester bonds"/>
    <property type="evidence" value="ECO:0007669"/>
    <property type="project" value="InterPro"/>
</dbReference>
<evidence type="ECO:0000313" key="7">
    <source>
        <dbReference type="Proteomes" id="UP000319576"/>
    </source>
</evidence>
<evidence type="ECO:0000256" key="4">
    <source>
        <dbReference type="ARBA" id="ARBA00022833"/>
    </source>
</evidence>
<dbReference type="InterPro" id="IPR043795">
    <property type="entry name" value="N-alpha-Ac-DABA-like"/>
</dbReference>